<dbReference type="RefSeq" id="XP_001798052.1">
    <property type="nucleotide sequence ID" value="XM_001798000.1"/>
</dbReference>
<dbReference type="KEGG" id="pno:SNOG_07721"/>
<name>Q0UKJ3_PHANO</name>
<dbReference type="InParanoid" id="Q0UKJ3"/>
<dbReference type="EMBL" id="CH445335">
    <property type="protein sequence ID" value="EAT85187.1"/>
    <property type="molecule type" value="Genomic_DNA"/>
</dbReference>
<reference evidence="2" key="1">
    <citation type="journal article" date="2007" name="Plant Cell">
        <title>Dothideomycete-plant interactions illuminated by genome sequencing and EST analysis of the wheat pathogen Stagonospora nodorum.</title>
        <authorList>
            <person name="Hane J.K."/>
            <person name="Lowe R.G."/>
            <person name="Solomon P.S."/>
            <person name="Tan K.C."/>
            <person name="Schoch C.L."/>
            <person name="Spatafora J.W."/>
            <person name="Crous P.W."/>
            <person name="Kodira C."/>
            <person name="Birren B.W."/>
            <person name="Galagan J.E."/>
            <person name="Torriani S.F."/>
            <person name="McDonald B.A."/>
            <person name="Oliver R.P."/>
        </authorList>
    </citation>
    <scope>NUCLEOTIDE SEQUENCE [LARGE SCALE GENOMIC DNA]</scope>
    <source>
        <strain evidence="2">SN15 / ATCC MYA-4574 / FGSC 10173</strain>
    </source>
</reference>
<dbReference type="GeneID" id="5974945"/>
<gene>
    <name evidence="1" type="ORF">SNOG_07721</name>
</gene>
<organism evidence="1 2">
    <name type="scientific">Phaeosphaeria nodorum (strain SN15 / ATCC MYA-4574 / FGSC 10173)</name>
    <name type="common">Glume blotch fungus</name>
    <name type="synonym">Parastagonospora nodorum</name>
    <dbReference type="NCBI Taxonomy" id="321614"/>
    <lineage>
        <taxon>Eukaryota</taxon>
        <taxon>Fungi</taxon>
        <taxon>Dikarya</taxon>
        <taxon>Ascomycota</taxon>
        <taxon>Pezizomycotina</taxon>
        <taxon>Dothideomycetes</taxon>
        <taxon>Pleosporomycetidae</taxon>
        <taxon>Pleosporales</taxon>
        <taxon>Pleosporineae</taxon>
        <taxon>Phaeosphaeriaceae</taxon>
        <taxon>Parastagonospora</taxon>
    </lineage>
</organism>
<dbReference type="AlphaFoldDB" id="Q0UKJ3"/>
<evidence type="ECO:0000313" key="2">
    <source>
        <dbReference type="Proteomes" id="UP000001055"/>
    </source>
</evidence>
<dbReference type="Proteomes" id="UP000001055">
    <property type="component" value="Unassembled WGS sequence"/>
</dbReference>
<evidence type="ECO:0000313" key="1">
    <source>
        <dbReference type="EMBL" id="EAT85187.1"/>
    </source>
</evidence>
<accession>Q0UKJ3</accession>
<proteinExistence type="predicted"/>
<protein>
    <submittedName>
        <fullName evidence="1">Uncharacterized protein</fullName>
    </submittedName>
</protein>
<sequence>MDVMAVQPGLLLSEDVLQRRGYCPVVLLYDGAVSPMGPLPCVVPARSWTEALTGLHEQWTMPLAQDEYVPRAILI</sequence>